<feature type="transmembrane region" description="Helical" evidence="5">
    <location>
        <begin position="288"/>
        <end position="307"/>
    </location>
</feature>
<keyword evidence="3 5" id="KW-1133">Transmembrane helix</keyword>
<name>C9Y308_CROTZ</name>
<keyword evidence="4 5" id="KW-0472">Membrane</keyword>
<dbReference type="AlphaFoldDB" id="C9Y308"/>
<feature type="transmembrane region" description="Helical" evidence="5">
    <location>
        <begin position="347"/>
        <end position="366"/>
    </location>
</feature>
<dbReference type="SUPFAM" id="SSF103473">
    <property type="entry name" value="MFS general substrate transporter"/>
    <property type="match status" value="1"/>
</dbReference>
<reference evidence="7 8" key="1">
    <citation type="journal article" date="2010" name="J. Bacteriol.">
        <title>Complete Genome Sequence of Cronobacter turicensis LMG 23827, a foodborne pathogen causing deaths in neonates.</title>
        <authorList>
            <person name="Stephan R."/>
            <person name="Lehner A."/>
            <person name="Tischler P."/>
            <person name="Rattei T."/>
        </authorList>
    </citation>
    <scope>NUCLEOTIDE SEQUENCE [LARGE SCALE GENOMIC DNA]</scope>
    <source>
        <strain evidence="8">DSM 18703 / CCUG 55852 / LMG 23827 / z3032</strain>
    </source>
</reference>
<dbReference type="InterPro" id="IPR036259">
    <property type="entry name" value="MFS_trans_sf"/>
</dbReference>
<evidence type="ECO:0000259" key="6">
    <source>
        <dbReference type="PROSITE" id="PS50850"/>
    </source>
</evidence>
<feature type="transmembrane region" description="Helical" evidence="5">
    <location>
        <begin position="313"/>
        <end position="335"/>
    </location>
</feature>
<keyword evidence="1" id="KW-1003">Cell membrane</keyword>
<feature type="transmembrane region" description="Helical" evidence="5">
    <location>
        <begin position="17"/>
        <end position="39"/>
    </location>
</feature>
<dbReference type="HOGENOM" id="CLU_001265_59_7_6"/>
<evidence type="ECO:0000313" key="7">
    <source>
        <dbReference type="EMBL" id="CBA34374.1"/>
    </source>
</evidence>
<gene>
    <name evidence="7" type="primary">yhjX</name>
    <name evidence="7" type="ordered locus">Ctu_40500</name>
</gene>
<dbReference type="PANTHER" id="PTHR11360">
    <property type="entry name" value="MONOCARBOXYLATE TRANSPORTER"/>
    <property type="match status" value="1"/>
</dbReference>
<evidence type="ECO:0000256" key="2">
    <source>
        <dbReference type="ARBA" id="ARBA00022692"/>
    </source>
</evidence>
<dbReference type="KEGG" id="ctu:CTU_40500"/>
<keyword evidence="2 5" id="KW-0812">Transmembrane</keyword>
<dbReference type="InterPro" id="IPR050327">
    <property type="entry name" value="Proton-linked_MCT"/>
</dbReference>
<dbReference type="NCBIfam" id="TIGR00890">
    <property type="entry name" value="2A0111"/>
    <property type="match status" value="1"/>
</dbReference>
<feature type="transmembrane region" description="Helical" evidence="5">
    <location>
        <begin position="222"/>
        <end position="243"/>
    </location>
</feature>
<feature type="transmembrane region" description="Helical" evidence="5">
    <location>
        <begin position="140"/>
        <end position="160"/>
    </location>
</feature>
<dbReference type="PATRIC" id="fig|693216.3.peg.3843"/>
<feature type="transmembrane region" description="Helical" evidence="5">
    <location>
        <begin position="84"/>
        <end position="102"/>
    </location>
</feature>
<dbReference type="GO" id="GO:0016020">
    <property type="term" value="C:membrane"/>
    <property type="evidence" value="ECO:0007669"/>
    <property type="project" value="InterPro"/>
</dbReference>
<dbReference type="FunFam" id="1.20.1250.20:FF:000166">
    <property type="entry name" value="Inner membrane protein YhjX"/>
    <property type="match status" value="1"/>
</dbReference>
<sequence>MSGTTTMNTSIQQRTRWLTLVGTIVTQFALGSVYTWSLFNGALSQKLDEPVSQVAFSFGLLSLGLALSSSVAGKLQERFGVKRVTIASGVLLGLGLVLTSHASNLMMLWLSAGLLVGLADGAGYLLTLSNCVKWFPERKGLISAFSIGAYGLGSLGFKFIDSHLLASVGLERTFIIWGGMVMVMIIGGALLMKDAPNQPARTGNSASEGDYSLAESMRKPQYWMLALMFLTACMSGLYVIGVAKDIAQGMVRLDAATAANAVTVISIANLAGRLVLGILSDKMPRIRVITFGQVVSLVGMAALLFAPLNEMTFFAAIACVAFNFGGTITVYPSLVSDFFGLNNLAKNYGVIYLGFGIGSICGSIIASLFGGFYVTFCVIFALLIVSLAISTTIRQPRRESWEHASA</sequence>
<feature type="transmembrane region" description="Helical" evidence="5">
    <location>
        <begin position="255"/>
        <end position="276"/>
    </location>
</feature>
<reference evidence="8" key="2">
    <citation type="journal article" date="2011" name="J. Bacteriol.">
        <title>Complete genome sequence of Cronobacter turicensis LMG 23827, a food-borne pathogen causing deaths in neonates.</title>
        <authorList>
            <person name="Stephan R."/>
            <person name="Lehner A."/>
            <person name="Tischler P."/>
            <person name="Rattei T."/>
        </authorList>
    </citation>
    <scope>NUCLEOTIDE SEQUENCE [LARGE SCALE GENOMIC DNA]</scope>
    <source>
        <strain evidence="8">DSM 18703 / CCUG 55852 / LMG 23827 / z3032</strain>
    </source>
</reference>
<feature type="transmembrane region" description="Helical" evidence="5">
    <location>
        <begin position="172"/>
        <end position="192"/>
    </location>
</feature>
<evidence type="ECO:0000313" key="8">
    <source>
        <dbReference type="Proteomes" id="UP000002069"/>
    </source>
</evidence>
<evidence type="ECO:0000256" key="3">
    <source>
        <dbReference type="ARBA" id="ARBA00022989"/>
    </source>
</evidence>
<dbReference type="EMBL" id="FN543093">
    <property type="protein sequence ID" value="CBA34374.1"/>
    <property type="molecule type" value="Genomic_DNA"/>
</dbReference>
<protein>
    <submittedName>
        <fullName evidence="7">Inner membrane protein yhjX</fullName>
    </submittedName>
</protein>
<dbReference type="Gene3D" id="1.20.1250.20">
    <property type="entry name" value="MFS general substrate transporter like domains"/>
    <property type="match status" value="2"/>
</dbReference>
<feature type="domain" description="Major facilitator superfamily (MFS) profile" evidence="6">
    <location>
        <begin position="15"/>
        <end position="398"/>
    </location>
</feature>
<dbReference type="InterPro" id="IPR011701">
    <property type="entry name" value="MFS"/>
</dbReference>
<feature type="transmembrane region" description="Helical" evidence="5">
    <location>
        <begin position="372"/>
        <end position="393"/>
    </location>
</feature>
<dbReference type="Pfam" id="PF07690">
    <property type="entry name" value="MFS_1"/>
    <property type="match status" value="2"/>
</dbReference>
<evidence type="ECO:0000256" key="1">
    <source>
        <dbReference type="ARBA" id="ARBA00022475"/>
    </source>
</evidence>
<dbReference type="FunFam" id="1.20.1250.20:FF:000194">
    <property type="entry name" value="Inner membrane protein yhjX"/>
    <property type="match status" value="1"/>
</dbReference>
<dbReference type="GO" id="GO:0022857">
    <property type="term" value="F:transmembrane transporter activity"/>
    <property type="evidence" value="ECO:0007669"/>
    <property type="project" value="InterPro"/>
</dbReference>
<dbReference type="InterPro" id="IPR020846">
    <property type="entry name" value="MFS_dom"/>
</dbReference>
<accession>C9Y308</accession>
<keyword evidence="8" id="KW-1185">Reference proteome</keyword>
<dbReference type="Proteomes" id="UP000002069">
    <property type="component" value="Chromosome"/>
</dbReference>
<dbReference type="InterPro" id="IPR004741">
    <property type="entry name" value="Oxa_For_antiport_fam_transptr"/>
</dbReference>
<dbReference type="CDD" id="cd17353">
    <property type="entry name" value="MFS_OFA_like"/>
    <property type="match status" value="1"/>
</dbReference>
<proteinExistence type="predicted"/>
<dbReference type="PROSITE" id="PS50850">
    <property type="entry name" value="MFS"/>
    <property type="match status" value="1"/>
</dbReference>
<evidence type="ECO:0000256" key="5">
    <source>
        <dbReference type="SAM" id="Phobius"/>
    </source>
</evidence>
<dbReference type="PANTHER" id="PTHR11360:SF317">
    <property type="entry name" value="MAJOR FACILITATOR SUPERFAMILY (MFS) PROFILE DOMAIN-CONTAINING PROTEIN-RELATED"/>
    <property type="match status" value="1"/>
</dbReference>
<organism evidence="7 8">
    <name type="scientific">Cronobacter turicensis (strain DSM 18703 / CCUG 55852 / LMG 23827 / z3032)</name>
    <dbReference type="NCBI Taxonomy" id="693216"/>
    <lineage>
        <taxon>Bacteria</taxon>
        <taxon>Pseudomonadati</taxon>
        <taxon>Pseudomonadota</taxon>
        <taxon>Gammaproteobacteria</taxon>
        <taxon>Enterobacterales</taxon>
        <taxon>Enterobacteriaceae</taxon>
        <taxon>Cronobacter</taxon>
    </lineage>
</organism>
<feature type="transmembrane region" description="Helical" evidence="5">
    <location>
        <begin position="51"/>
        <end position="72"/>
    </location>
</feature>
<feature type="transmembrane region" description="Helical" evidence="5">
    <location>
        <begin position="108"/>
        <end position="128"/>
    </location>
</feature>
<evidence type="ECO:0000256" key="4">
    <source>
        <dbReference type="ARBA" id="ARBA00023136"/>
    </source>
</evidence>